<protein>
    <submittedName>
        <fullName evidence="3">SGNH/GDSL hydrolase family protein</fullName>
    </submittedName>
</protein>
<dbReference type="RefSeq" id="WP_377188933.1">
    <property type="nucleotide sequence ID" value="NZ_JBHUPD010000004.1"/>
</dbReference>
<comment type="caution">
    <text evidence="3">The sequence shown here is derived from an EMBL/GenBank/DDBJ whole genome shotgun (WGS) entry which is preliminary data.</text>
</comment>
<evidence type="ECO:0000256" key="1">
    <source>
        <dbReference type="SAM" id="SignalP"/>
    </source>
</evidence>
<proteinExistence type="predicted"/>
<gene>
    <name evidence="3" type="ORF">ACFS5N_17970</name>
</gene>
<dbReference type="PANTHER" id="PTHR30383">
    <property type="entry name" value="THIOESTERASE 1/PROTEASE 1/LYSOPHOSPHOLIPASE L1"/>
    <property type="match status" value="1"/>
</dbReference>
<reference evidence="4" key="1">
    <citation type="journal article" date="2019" name="Int. J. Syst. Evol. Microbiol.">
        <title>The Global Catalogue of Microorganisms (GCM) 10K type strain sequencing project: providing services to taxonomists for standard genome sequencing and annotation.</title>
        <authorList>
            <consortium name="The Broad Institute Genomics Platform"/>
            <consortium name="The Broad Institute Genome Sequencing Center for Infectious Disease"/>
            <person name="Wu L."/>
            <person name="Ma J."/>
        </authorList>
    </citation>
    <scope>NUCLEOTIDE SEQUENCE [LARGE SCALE GENOMIC DNA]</scope>
    <source>
        <strain evidence="4">KCTC 22437</strain>
    </source>
</reference>
<evidence type="ECO:0000259" key="2">
    <source>
        <dbReference type="Pfam" id="PF13472"/>
    </source>
</evidence>
<dbReference type="CDD" id="cd00229">
    <property type="entry name" value="SGNH_hydrolase"/>
    <property type="match status" value="1"/>
</dbReference>
<evidence type="ECO:0000313" key="4">
    <source>
        <dbReference type="Proteomes" id="UP001597557"/>
    </source>
</evidence>
<keyword evidence="3" id="KW-0378">Hydrolase</keyword>
<accession>A0ABW5YGF7</accession>
<dbReference type="EMBL" id="JBHUPD010000004">
    <property type="protein sequence ID" value="MFD2874375.1"/>
    <property type="molecule type" value="Genomic_DNA"/>
</dbReference>
<feature type="signal peptide" evidence="1">
    <location>
        <begin position="1"/>
        <end position="21"/>
    </location>
</feature>
<organism evidence="3 4">
    <name type="scientific">Mucilaginibacter ximonensis</name>
    <dbReference type="NCBI Taxonomy" id="538021"/>
    <lineage>
        <taxon>Bacteria</taxon>
        <taxon>Pseudomonadati</taxon>
        <taxon>Bacteroidota</taxon>
        <taxon>Sphingobacteriia</taxon>
        <taxon>Sphingobacteriales</taxon>
        <taxon>Sphingobacteriaceae</taxon>
        <taxon>Mucilaginibacter</taxon>
    </lineage>
</organism>
<dbReference type="InterPro" id="IPR013830">
    <property type="entry name" value="SGNH_hydro"/>
</dbReference>
<dbReference type="Gene3D" id="3.40.50.1110">
    <property type="entry name" value="SGNH hydrolase"/>
    <property type="match status" value="1"/>
</dbReference>
<dbReference type="PANTHER" id="PTHR30383:SF5">
    <property type="entry name" value="SGNH HYDROLASE-TYPE ESTERASE DOMAIN-CONTAINING PROTEIN"/>
    <property type="match status" value="1"/>
</dbReference>
<dbReference type="Proteomes" id="UP001597557">
    <property type="component" value="Unassembled WGS sequence"/>
</dbReference>
<dbReference type="Pfam" id="PF13472">
    <property type="entry name" value="Lipase_GDSL_2"/>
    <property type="match status" value="1"/>
</dbReference>
<feature type="domain" description="SGNH hydrolase-type esterase" evidence="2">
    <location>
        <begin position="41"/>
        <end position="212"/>
    </location>
</feature>
<keyword evidence="1" id="KW-0732">Signal</keyword>
<feature type="chain" id="PRO_5045576756" evidence="1">
    <location>
        <begin position="22"/>
        <end position="425"/>
    </location>
</feature>
<dbReference type="SUPFAM" id="SSF52266">
    <property type="entry name" value="SGNH hydrolase"/>
    <property type="match status" value="1"/>
</dbReference>
<dbReference type="InterPro" id="IPR051532">
    <property type="entry name" value="Ester_Hydrolysis_Enzymes"/>
</dbReference>
<keyword evidence="4" id="KW-1185">Reference proteome</keyword>
<evidence type="ECO:0000313" key="3">
    <source>
        <dbReference type="EMBL" id="MFD2874375.1"/>
    </source>
</evidence>
<dbReference type="InterPro" id="IPR036514">
    <property type="entry name" value="SGNH_hydro_sf"/>
</dbReference>
<sequence length="425" mass="47840">MRLRFTLSLLFLSAFFMAANAQPVDTAKNAGQLDTLKIVYFGSSVPYGIGATKNFGYTSMFTKILQQRAATGVGKNWTTVNKSIGGDNTIKLMKRWHRDFVSQHSKYVFIALSLGNEFVHEKGLSMYEQFKANLPKLITMARDSGYVPVITNCYTRNDFNERDYYYTKQMDLWIHTLDVPSVNLLGSIDDGSGKWAAGYWYNDGHPNDMGHRELSYAIVPSLFDALSNGKAQPKWIDGSSAEIGKDNKGAIVFKPDNMVHSFTTTIAVKADGKGQIMQLKDSLDHLGLITISDKGVVKYTSPVKDQIIGNIKISDRKWHKITLTHFYARSETALYCDSLFQGHIDERLVIKELSLGGKKDSNIEAKNWLFYRAGMNIDEVRALNENTLLKSSLELYAPLDEKHVSLKDELANMAQSTDMLSRMMQ</sequence>
<name>A0ABW5YGF7_9SPHI</name>
<dbReference type="GO" id="GO:0016787">
    <property type="term" value="F:hydrolase activity"/>
    <property type="evidence" value="ECO:0007669"/>
    <property type="project" value="UniProtKB-KW"/>
</dbReference>